<name>A0A1N7LI70_9RHOB</name>
<dbReference type="AlphaFoldDB" id="A0A1N7LI70"/>
<dbReference type="InterPro" id="IPR004675">
    <property type="entry name" value="AhpD_core"/>
</dbReference>
<dbReference type="PANTHER" id="PTHR35446">
    <property type="entry name" value="SI:CH211-175M2.5"/>
    <property type="match status" value="1"/>
</dbReference>
<dbReference type="NCBIfam" id="TIGR00778">
    <property type="entry name" value="ahpD_dom"/>
    <property type="match status" value="1"/>
</dbReference>
<dbReference type="InterPro" id="IPR003779">
    <property type="entry name" value="CMD-like"/>
</dbReference>
<reference evidence="3" key="1">
    <citation type="submission" date="2017-01" db="EMBL/GenBank/DDBJ databases">
        <authorList>
            <person name="Varghese N."/>
            <person name="Submissions S."/>
        </authorList>
    </citation>
    <scope>NUCLEOTIDE SEQUENCE [LARGE SCALE GENOMIC DNA]</scope>
    <source>
        <strain evidence="3">DSM 18714</strain>
    </source>
</reference>
<dbReference type="OrthoDB" id="9801997at2"/>
<sequence length="136" mass="14683">MATVTAPADPEADPRVKAVFDDIRATRGTDFINNVWRYLAFDPGLLETTWAEVKSVMATPSALDPKVKEMLYAAVSIANGCDYCTHSHLAAARARGMSAAEQADFFRVVGSAGKTNMLLNGLRVPVDAAFEMAQED</sequence>
<dbReference type="GO" id="GO:0051920">
    <property type="term" value="F:peroxiredoxin activity"/>
    <property type="evidence" value="ECO:0007669"/>
    <property type="project" value="InterPro"/>
</dbReference>
<dbReference type="Pfam" id="PF02627">
    <property type="entry name" value="CMD"/>
    <property type="match status" value="1"/>
</dbReference>
<evidence type="ECO:0000313" key="2">
    <source>
        <dbReference type="EMBL" id="SIS73506.1"/>
    </source>
</evidence>
<dbReference type="RefSeq" id="WP_076365098.1">
    <property type="nucleotide sequence ID" value="NZ_FTOM01000003.1"/>
</dbReference>
<dbReference type="PANTHER" id="PTHR35446:SF2">
    <property type="entry name" value="CARBOXYMUCONOLACTONE DECARBOXYLASE-LIKE DOMAIN-CONTAINING PROTEIN"/>
    <property type="match status" value="1"/>
</dbReference>
<protein>
    <submittedName>
        <fullName evidence="2">Alkylhydroperoxidase AhpD family core domain-containing protein</fullName>
    </submittedName>
</protein>
<organism evidence="2 3">
    <name type="scientific">Phaeovulum vinaykumarii</name>
    <dbReference type="NCBI Taxonomy" id="407234"/>
    <lineage>
        <taxon>Bacteria</taxon>
        <taxon>Pseudomonadati</taxon>
        <taxon>Pseudomonadota</taxon>
        <taxon>Alphaproteobacteria</taxon>
        <taxon>Rhodobacterales</taxon>
        <taxon>Paracoccaceae</taxon>
        <taxon>Phaeovulum</taxon>
    </lineage>
</organism>
<keyword evidence="2" id="KW-0575">Peroxidase</keyword>
<dbReference type="Proteomes" id="UP000186098">
    <property type="component" value="Unassembled WGS sequence"/>
</dbReference>
<dbReference type="Gene3D" id="1.20.1290.10">
    <property type="entry name" value="AhpD-like"/>
    <property type="match status" value="1"/>
</dbReference>
<dbReference type="EMBL" id="FTOM01000003">
    <property type="protein sequence ID" value="SIS73506.1"/>
    <property type="molecule type" value="Genomic_DNA"/>
</dbReference>
<dbReference type="InterPro" id="IPR029032">
    <property type="entry name" value="AhpD-like"/>
</dbReference>
<dbReference type="STRING" id="407234.SAMN05421795_10377"/>
<gene>
    <name evidence="2" type="ORF">SAMN05421795_10377</name>
</gene>
<evidence type="ECO:0000313" key="3">
    <source>
        <dbReference type="Proteomes" id="UP000186098"/>
    </source>
</evidence>
<dbReference type="SUPFAM" id="SSF69118">
    <property type="entry name" value="AhpD-like"/>
    <property type="match status" value="1"/>
</dbReference>
<feature type="domain" description="Carboxymuconolactone decarboxylase-like" evidence="1">
    <location>
        <begin position="49"/>
        <end position="124"/>
    </location>
</feature>
<accession>A0A1N7LI70</accession>
<keyword evidence="2" id="KW-0560">Oxidoreductase</keyword>
<proteinExistence type="predicted"/>
<evidence type="ECO:0000259" key="1">
    <source>
        <dbReference type="Pfam" id="PF02627"/>
    </source>
</evidence>
<keyword evidence="3" id="KW-1185">Reference proteome</keyword>